<reference evidence="2 3" key="1">
    <citation type="journal article" date="2019" name="Sci. Rep.">
        <title>Comparative genomics of chytrid fungi reveal insights into the obligate biotrophic and pathogenic lifestyle of Synchytrium endobioticum.</title>
        <authorList>
            <person name="van de Vossenberg B.T.L.H."/>
            <person name="Warris S."/>
            <person name="Nguyen H.D.T."/>
            <person name="van Gent-Pelzer M.P.E."/>
            <person name="Joly D.L."/>
            <person name="van de Geest H.C."/>
            <person name="Bonants P.J.M."/>
            <person name="Smith D.S."/>
            <person name="Levesque C.A."/>
            <person name="van der Lee T.A.J."/>
        </authorList>
    </citation>
    <scope>NUCLEOTIDE SEQUENCE [LARGE SCALE GENOMIC DNA]</scope>
    <source>
        <strain evidence="2 3">JEL517</strain>
    </source>
</reference>
<accession>A0A507CBM7</accession>
<dbReference type="GeneID" id="42003427"/>
<dbReference type="PANTHER" id="PTHR10828">
    <property type="entry name" value="M-PHASE INDUCER PHOSPHATASE DUAL SPECIFICITY PHOSPHATASE CDC25"/>
    <property type="match status" value="1"/>
</dbReference>
<dbReference type="Proteomes" id="UP000319731">
    <property type="component" value="Unassembled WGS sequence"/>
</dbReference>
<dbReference type="PROSITE" id="PS50206">
    <property type="entry name" value="RHODANESE_3"/>
    <property type="match status" value="1"/>
</dbReference>
<dbReference type="GO" id="GO:0005634">
    <property type="term" value="C:nucleus"/>
    <property type="evidence" value="ECO:0007669"/>
    <property type="project" value="TreeGrafter"/>
</dbReference>
<dbReference type="RefSeq" id="XP_031025881.1">
    <property type="nucleotide sequence ID" value="XM_031168130.1"/>
</dbReference>
<dbReference type="InterPro" id="IPR001763">
    <property type="entry name" value="Rhodanese-like_dom"/>
</dbReference>
<dbReference type="OrthoDB" id="102559at2759"/>
<comment type="caution">
    <text evidence="2">The sequence shown here is derived from an EMBL/GenBank/DDBJ whole genome shotgun (WGS) entry which is preliminary data.</text>
</comment>
<dbReference type="GO" id="GO:0004725">
    <property type="term" value="F:protein tyrosine phosphatase activity"/>
    <property type="evidence" value="ECO:0007669"/>
    <property type="project" value="TreeGrafter"/>
</dbReference>
<dbReference type="STRING" id="1806994.A0A507CBM7"/>
<dbReference type="SMART" id="SM00450">
    <property type="entry name" value="RHOD"/>
    <property type="match status" value="1"/>
</dbReference>
<feature type="domain" description="Rhodanese" evidence="1">
    <location>
        <begin position="45"/>
        <end position="164"/>
    </location>
</feature>
<dbReference type="Gene3D" id="3.40.250.10">
    <property type="entry name" value="Rhodanese-like domain"/>
    <property type="match status" value="1"/>
</dbReference>
<proteinExistence type="predicted"/>
<dbReference type="InterPro" id="IPR036873">
    <property type="entry name" value="Rhodanese-like_dom_sf"/>
</dbReference>
<organism evidence="2 3">
    <name type="scientific">Synchytrium microbalum</name>
    <dbReference type="NCBI Taxonomy" id="1806994"/>
    <lineage>
        <taxon>Eukaryota</taxon>
        <taxon>Fungi</taxon>
        <taxon>Fungi incertae sedis</taxon>
        <taxon>Chytridiomycota</taxon>
        <taxon>Chytridiomycota incertae sedis</taxon>
        <taxon>Chytridiomycetes</taxon>
        <taxon>Synchytriales</taxon>
        <taxon>Synchytriaceae</taxon>
        <taxon>Synchytrium</taxon>
    </lineage>
</organism>
<keyword evidence="3" id="KW-1185">Reference proteome</keyword>
<gene>
    <name evidence="2" type="ORF">SmJEL517_g02202</name>
</gene>
<evidence type="ECO:0000313" key="2">
    <source>
        <dbReference type="EMBL" id="TPX35354.1"/>
    </source>
</evidence>
<evidence type="ECO:0000313" key="3">
    <source>
        <dbReference type="Proteomes" id="UP000319731"/>
    </source>
</evidence>
<sequence length="177" mass="20100">MRKLTQILKFKRLYSSESFTNSFRILAEESLVSWLDDSSKQPKIDYLIVDVREPADYTTAHIKTAINIPSTVMLGNNAPSFFGSLLAQQLLHPINNEFRIPKNLVFHCQLSLIRGPNSAARLIQLLDEEKRRRQRTAPDSVKELEPTDIYVLDGGFKGWSKAFAGIRPELIEGIGKK</sequence>
<evidence type="ECO:0000259" key="1">
    <source>
        <dbReference type="PROSITE" id="PS50206"/>
    </source>
</evidence>
<protein>
    <recommendedName>
        <fullName evidence="1">Rhodanese domain-containing protein</fullName>
    </recommendedName>
</protein>
<name>A0A507CBM7_9FUNG</name>
<dbReference type="AlphaFoldDB" id="A0A507CBM7"/>
<dbReference type="Pfam" id="PF00581">
    <property type="entry name" value="Rhodanese"/>
    <property type="match status" value="1"/>
</dbReference>
<dbReference type="EMBL" id="QEAO01000009">
    <property type="protein sequence ID" value="TPX35354.1"/>
    <property type="molecule type" value="Genomic_DNA"/>
</dbReference>
<dbReference type="GO" id="GO:0005737">
    <property type="term" value="C:cytoplasm"/>
    <property type="evidence" value="ECO:0007669"/>
    <property type="project" value="TreeGrafter"/>
</dbReference>
<dbReference type="PANTHER" id="PTHR10828:SF38">
    <property type="entry name" value="ARSENICAL-RESISTANCE PROTEIN 2-RELATED"/>
    <property type="match status" value="1"/>
</dbReference>
<dbReference type="SUPFAM" id="SSF52821">
    <property type="entry name" value="Rhodanese/Cell cycle control phosphatase"/>
    <property type="match status" value="1"/>
</dbReference>